<feature type="region of interest" description="Disordered" evidence="1">
    <location>
        <begin position="248"/>
        <end position="272"/>
    </location>
</feature>
<evidence type="ECO:0000256" key="1">
    <source>
        <dbReference type="SAM" id="MobiDB-lite"/>
    </source>
</evidence>
<dbReference type="Proteomes" id="UP000756921">
    <property type="component" value="Unassembled WGS sequence"/>
</dbReference>
<organism evidence="2 3">
    <name type="scientific">Paraphaeosphaeria minitans</name>
    <dbReference type="NCBI Taxonomy" id="565426"/>
    <lineage>
        <taxon>Eukaryota</taxon>
        <taxon>Fungi</taxon>
        <taxon>Dikarya</taxon>
        <taxon>Ascomycota</taxon>
        <taxon>Pezizomycotina</taxon>
        <taxon>Dothideomycetes</taxon>
        <taxon>Pleosporomycetidae</taxon>
        <taxon>Pleosporales</taxon>
        <taxon>Massarineae</taxon>
        <taxon>Didymosphaeriaceae</taxon>
        <taxon>Paraphaeosphaeria</taxon>
    </lineage>
</organism>
<feature type="region of interest" description="Disordered" evidence="1">
    <location>
        <begin position="1"/>
        <end position="42"/>
    </location>
</feature>
<dbReference type="AlphaFoldDB" id="A0A9P6G680"/>
<gene>
    <name evidence="2" type="ORF">PMIN01_12900</name>
</gene>
<feature type="compositionally biased region" description="Polar residues" evidence="1">
    <location>
        <begin position="248"/>
        <end position="259"/>
    </location>
</feature>
<comment type="caution">
    <text evidence="2">The sequence shown here is derived from an EMBL/GenBank/DDBJ whole genome shotgun (WGS) entry which is preliminary data.</text>
</comment>
<evidence type="ECO:0000313" key="2">
    <source>
        <dbReference type="EMBL" id="KAF9729210.1"/>
    </source>
</evidence>
<dbReference type="EMBL" id="WJXW01000017">
    <property type="protein sequence ID" value="KAF9729210.1"/>
    <property type="molecule type" value="Genomic_DNA"/>
</dbReference>
<accession>A0A9P6G680</accession>
<name>A0A9P6G680_9PLEO</name>
<evidence type="ECO:0000313" key="3">
    <source>
        <dbReference type="Proteomes" id="UP000756921"/>
    </source>
</evidence>
<feature type="compositionally biased region" description="Basic and acidic residues" evidence="1">
    <location>
        <begin position="30"/>
        <end position="42"/>
    </location>
</feature>
<reference evidence="2" key="1">
    <citation type="journal article" date="2020" name="Mol. Plant Microbe Interact.">
        <title>Genome Sequence of the Biocontrol Agent Coniothyrium minitans strain Conio (IMI 134523).</title>
        <authorList>
            <person name="Patel D."/>
            <person name="Shittu T.A."/>
            <person name="Baroncelli R."/>
            <person name="Muthumeenakshi S."/>
            <person name="Osborne T.H."/>
            <person name="Janganan T.K."/>
            <person name="Sreenivasaprasad S."/>
        </authorList>
    </citation>
    <scope>NUCLEOTIDE SEQUENCE</scope>
    <source>
        <strain evidence="2">Conio</strain>
    </source>
</reference>
<feature type="compositionally biased region" description="Low complexity" evidence="1">
    <location>
        <begin position="8"/>
        <end position="19"/>
    </location>
</feature>
<protein>
    <submittedName>
        <fullName evidence="2">Uncharacterized protein</fullName>
    </submittedName>
</protein>
<sequence>MKQDLCRSVVSSSEQSQPEGTRKQGTRRIRQAERGAKAESRRRSLYSVAARLAAHALASPPWPSRRQNGEWNALALAHAPLSSCTPERRLPENAQQLLLGSLAGTAIMSGFRTMAPVSHSATQWTRETIYKVHGHSKSPEADVVPDLAPVRLRSALCRAEGTTQATPDAPRSSNIRVTTPRMAWPPPLSLPILPIRQACMAHTPSHPPFLSEHPVALRRVLQLPRSERQANPSPHPLRILPHLARSLAASQPASVSRTPSAAEATSRPSPAGGLTASFTAIVKLPGSISVPSPICALDTASGVAASPTSRVIPRWRSLQYCLDETDDPVCGPARNTDE</sequence>
<proteinExistence type="predicted"/>
<keyword evidence="3" id="KW-1185">Reference proteome</keyword>